<evidence type="ECO:0000256" key="7">
    <source>
        <dbReference type="ARBA" id="ARBA00031828"/>
    </source>
</evidence>
<dbReference type="SUPFAM" id="SSF56784">
    <property type="entry name" value="HAD-like"/>
    <property type="match status" value="1"/>
</dbReference>
<dbReference type="STRING" id="589385.SAMN05421504_101534"/>
<evidence type="ECO:0000256" key="5">
    <source>
        <dbReference type="ARBA" id="ARBA00022801"/>
    </source>
</evidence>
<evidence type="ECO:0000256" key="2">
    <source>
        <dbReference type="ARBA" id="ARBA00005628"/>
    </source>
</evidence>
<dbReference type="Gene3D" id="3.40.50.1000">
    <property type="entry name" value="HAD superfamily/HAD-like"/>
    <property type="match status" value="1"/>
</dbReference>
<keyword evidence="9" id="KW-1185">Reference proteome</keyword>
<dbReference type="GO" id="GO:0046872">
    <property type="term" value="F:metal ion binding"/>
    <property type="evidence" value="ECO:0007669"/>
    <property type="project" value="UniProtKB-KW"/>
</dbReference>
<dbReference type="Pfam" id="PF13242">
    <property type="entry name" value="Hydrolase_like"/>
    <property type="match status" value="1"/>
</dbReference>
<dbReference type="NCBIfam" id="TIGR01549">
    <property type="entry name" value="HAD-SF-IA-v1"/>
    <property type="match status" value="1"/>
</dbReference>
<evidence type="ECO:0000313" key="9">
    <source>
        <dbReference type="Proteomes" id="UP000199515"/>
    </source>
</evidence>
<reference evidence="8 9" key="1">
    <citation type="submission" date="2016-10" db="EMBL/GenBank/DDBJ databases">
        <authorList>
            <person name="de Groot N.N."/>
        </authorList>
    </citation>
    <scope>NUCLEOTIDE SEQUENCE [LARGE SCALE GENOMIC DNA]</scope>
    <source>
        <strain evidence="8 9">CPCC 202699</strain>
    </source>
</reference>
<dbReference type="GO" id="GO:0005975">
    <property type="term" value="P:carbohydrate metabolic process"/>
    <property type="evidence" value="ECO:0007669"/>
    <property type="project" value="InterPro"/>
</dbReference>
<dbReference type="InterPro" id="IPR036412">
    <property type="entry name" value="HAD-like_sf"/>
</dbReference>
<sequence>MRDPSSESCRSRTPSAVLFDRDDTLITDVAYLNDPGGVQPVAGAEQALDLLRSSGIEVGVVTNQSGVARGFITPDQLEAVNARVEQLLGPFGTWQVCVHGPDDGCTCRKPAPGLVLSAARELGVEASRCVVIGDTRSDIEAAHAAGARGILVGARPPEVPGARGQVPVARDLTHAVRLALASTPGGSR</sequence>
<organism evidence="8 9">
    <name type="scientific">Amycolatopsis xylanica</name>
    <dbReference type="NCBI Taxonomy" id="589385"/>
    <lineage>
        <taxon>Bacteria</taxon>
        <taxon>Bacillati</taxon>
        <taxon>Actinomycetota</taxon>
        <taxon>Actinomycetes</taxon>
        <taxon>Pseudonocardiales</taxon>
        <taxon>Pseudonocardiaceae</taxon>
        <taxon>Amycolatopsis</taxon>
    </lineage>
</organism>
<dbReference type="InterPro" id="IPR006543">
    <property type="entry name" value="Histidinol-phos"/>
</dbReference>
<dbReference type="CDD" id="cd07503">
    <property type="entry name" value="HAD_HisB-N"/>
    <property type="match status" value="1"/>
</dbReference>
<comment type="similarity">
    <text evidence="2">Belongs to the GmhB family.</text>
</comment>
<dbReference type="AlphaFoldDB" id="A0A1H2TFV2"/>
<dbReference type="GO" id="GO:0005737">
    <property type="term" value="C:cytoplasm"/>
    <property type="evidence" value="ECO:0007669"/>
    <property type="project" value="UniProtKB-SubCell"/>
</dbReference>
<evidence type="ECO:0000256" key="4">
    <source>
        <dbReference type="ARBA" id="ARBA00022723"/>
    </source>
</evidence>
<proteinExistence type="inferred from homology"/>
<protein>
    <recommendedName>
        <fullName evidence="7">D,D-heptose 1,7-bisphosphate phosphatase</fullName>
    </recommendedName>
</protein>
<keyword evidence="3" id="KW-0963">Cytoplasm</keyword>
<dbReference type="OrthoDB" id="9781367at2"/>
<dbReference type="InterPro" id="IPR004446">
    <property type="entry name" value="Heptose_bisP_phosphatase"/>
</dbReference>
<dbReference type="NCBIfam" id="TIGR01656">
    <property type="entry name" value="Histidinol-ppas"/>
    <property type="match status" value="1"/>
</dbReference>
<dbReference type="Proteomes" id="UP000199515">
    <property type="component" value="Unassembled WGS sequence"/>
</dbReference>
<gene>
    <name evidence="8" type="ORF">SAMN05421504_101534</name>
</gene>
<comment type="subcellular location">
    <subcellularLocation>
        <location evidence="1">Cytoplasm</location>
    </subcellularLocation>
</comment>
<evidence type="ECO:0000256" key="3">
    <source>
        <dbReference type="ARBA" id="ARBA00022490"/>
    </source>
</evidence>
<dbReference type="PANTHER" id="PTHR42891:SF1">
    <property type="entry name" value="D-GLYCERO-BETA-D-MANNO-HEPTOSE-1,7-BISPHOSPHATE 7-PHOSPHATASE"/>
    <property type="match status" value="1"/>
</dbReference>
<dbReference type="InterPro" id="IPR006549">
    <property type="entry name" value="HAD-SF_hydro_IIIA"/>
</dbReference>
<dbReference type="EMBL" id="FNON01000001">
    <property type="protein sequence ID" value="SDW42134.1"/>
    <property type="molecule type" value="Genomic_DNA"/>
</dbReference>
<dbReference type="InterPro" id="IPR006439">
    <property type="entry name" value="HAD-SF_hydro_IA"/>
</dbReference>
<keyword evidence="6" id="KW-0119">Carbohydrate metabolism</keyword>
<name>A0A1H2TFV2_9PSEU</name>
<dbReference type="PANTHER" id="PTHR42891">
    <property type="entry name" value="D-GLYCERO-BETA-D-MANNO-HEPTOSE-1,7-BISPHOSPHATE 7-PHOSPHATASE"/>
    <property type="match status" value="1"/>
</dbReference>
<dbReference type="InterPro" id="IPR023214">
    <property type="entry name" value="HAD_sf"/>
</dbReference>
<dbReference type="NCBIfam" id="TIGR01509">
    <property type="entry name" value="HAD-SF-IA-v3"/>
    <property type="match status" value="1"/>
</dbReference>
<dbReference type="GO" id="GO:0016791">
    <property type="term" value="F:phosphatase activity"/>
    <property type="evidence" value="ECO:0007669"/>
    <property type="project" value="InterPro"/>
</dbReference>
<accession>A0A1H2TFV2</accession>
<keyword evidence="4" id="KW-0479">Metal-binding</keyword>
<dbReference type="NCBIfam" id="TIGR01662">
    <property type="entry name" value="HAD-SF-IIIA"/>
    <property type="match status" value="1"/>
</dbReference>
<keyword evidence="5" id="KW-0378">Hydrolase</keyword>
<evidence type="ECO:0000256" key="1">
    <source>
        <dbReference type="ARBA" id="ARBA00004496"/>
    </source>
</evidence>
<evidence type="ECO:0000256" key="6">
    <source>
        <dbReference type="ARBA" id="ARBA00023277"/>
    </source>
</evidence>
<evidence type="ECO:0000313" key="8">
    <source>
        <dbReference type="EMBL" id="SDW42134.1"/>
    </source>
</evidence>